<evidence type="ECO:0000259" key="1">
    <source>
        <dbReference type="Pfam" id="PF21837"/>
    </source>
</evidence>
<gene>
    <name evidence="2" type="ORF">AS202_07480</name>
</gene>
<dbReference type="Pfam" id="PF21837">
    <property type="entry name" value="DUF6896"/>
    <property type="match status" value="1"/>
</dbReference>
<feature type="domain" description="DUF6896" evidence="1">
    <location>
        <begin position="11"/>
        <end position="135"/>
    </location>
</feature>
<name>A0A0U3GBV1_9FLAO</name>
<dbReference type="GeneID" id="66974636"/>
<dbReference type="KEGG" id="mod:AS202_07480"/>
<evidence type="ECO:0000313" key="2">
    <source>
        <dbReference type="EMBL" id="ALU25993.1"/>
    </source>
</evidence>
<dbReference type="EMBL" id="CP013690">
    <property type="protein sequence ID" value="ALU25993.1"/>
    <property type="molecule type" value="Genomic_DNA"/>
</dbReference>
<dbReference type="AlphaFoldDB" id="A0A0U3GBV1"/>
<dbReference type="RefSeq" id="WP_006257507.1">
    <property type="nucleotide sequence ID" value="NZ_BCMQ01000001.1"/>
</dbReference>
<reference evidence="2 3" key="1">
    <citation type="journal article" date="2016" name="J. Zhejiang Univ. Sci. B">
        <title>Antibiotic resistance mechanisms of Myroides sp.</title>
        <authorList>
            <person name="Hu S."/>
            <person name="Yuan S."/>
            <person name="Qu H."/>
            <person name="Jiang T."/>
            <person name="Zhou Y."/>
            <person name="Wang M."/>
            <person name="Ming D."/>
        </authorList>
    </citation>
    <scope>NUCLEOTIDE SEQUENCE [LARGE SCALE GENOMIC DNA]</scope>
    <source>
        <strain evidence="2 3">PR63039</strain>
    </source>
</reference>
<evidence type="ECO:0000313" key="3">
    <source>
        <dbReference type="Proteomes" id="UP000069030"/>
    </source>
</evidence>
<sequence length="151" mass="18149">MYNKLIMNDIKKYLSEYVRFIHDFEETLRDKLSLKEEDIYQEIYKININSNGTKNYKHGNIDGYEYHYHGAGCFIQKGDVRCDFDFVHYIDDLTYNFTSFALKDFIDSYYHVDIDDDKLNEKLKELVKEGFLLPVIFGGRVWNSFLIKRYS</sequence>
<dbReference type="InterPro" id="IPR054191">
    <property type="entry name" value="DUF6896"/>
</dbReference>
<protein>
    <recommendedName>
        <fullName evidence="1">DUF6896 domain-containing protein</fullName>
    </recommendedName>
</protein>
<organism evidence="2 3">
    <name type="scientific">Myroides odoratimimus</name>
    <dbReference type="NCBI Taxonomy" id="76832"/>
    <lineage>
        <taxon>Bacteria</taxon>
        <taxon>Pseudomonadati</taxon>
        <taxon>Bacteroidota</taxon>
        <taxon>Flavobacteriia</taxon>
        <taxon>Flavobacteriales</taxon>
        <taxon>Flavobacteriaceae</taxon>
        <taxon>Myroides</taxon>
    </lineage>
</organism>
<accession>A0A0U3GBV1</accession>
<dbReference type="Proteomes" id="UP000069030">
    <property type="component" value="Chromosome"/>
</dbReference>
<proteinExistence type="predicted"/>